<comment type="caution">
    <text evidence="2">The sequence shown here is derived from an EMBL/GenBank/DDBJ whole genome shotgun (WGS) entry which is preliminary data.</text>
</comment>
<accession>A0AAV4R777</accession>
<sequence length="129" mass="14881">MGRAKLPPDEADKKPEVKQKIREAERKRRLEKRLKKLQSLESEEYNKSGSDMTINVPNPFSMFSEVRLRLDCQGKSWQVDLETKIPGEKTRLRTADPPADDDPRLECGPDPWNFTAQMDWEGNDAGYAM</sequence>
<evidence type="ECO:0000256" key="1">
    <source>
        <dbReference type="SAM" id="MobiDB-lite"/>
    </source>
</evidence>
<reference evidence="2 3" key="1">
    <citation type="submission" date="2021-06" db="EMBL/GenBank/DDBJ databases">
        <title>Caerostris darwini draft genome.</title>
        <authorList>
            <person name="Kono N."/>
            <person name="Arakawa K."/>
        </authorList>
    </citation>
    <scope>NUCLEOTIDE SEQUENCE [LARGE SCALE GENOMIC DNA]</scope>
</reference>
<feature type="region of interest" description="Disordered" evidence="1">
    <location>
        <begin position="1"/>
        <end position="25"/>
    </location>
</feature>
<evidence type="ECO:0000313" key="3">
    <source>
        <dbReference type="Proteomes" id="UP001054837"/>
    </source>
</evidence>
<organism evidence="2 3">
    <name type="scientific">Caerostris darwini</name>
    <dbReference type="NCBI Taxonomy" id="1538125"/>
    <lineage>
        <taxon>Eukaryota</taxon>
        <taxon>Metazoa</taxon>
        <taxon>Ecdysozoa</taxon>
        <taxon>Arthropoda</taxon>
        <taxon>Chelicerata</taxon>
        <taxon>Arachnida</taxon>
        <taxon>Araneae</taxon>
        <taxon>Araneomorphae</taxon>
        <taxon>Entelegynae</taxon>
        <taxon>Araneoidea</taxon>
        <taxon>Araneidae</taxon>
        <taxon>Caerostris</taxon>
    </lineage>
</organism>
<dbReference type="Proteomes" id="UP001054837">
    <property type="component" value="Unassembled WGS sequence"/>
</dbReference>
<name>A0AAV4R777_9ARAC</name>
<gene>
    <name evidence="2" type="ORF">CDAR_539801</name>
</gene>
<dbReference type="EMBL" id="BPLQ01005840">
    <property type="protein sequence ID" value="GIY17803.1"/>
    <property type="molecule type" value="Genomic_DNA"/>
</dbReference>
<feature type="region of interest" description="Disordered" evidence="1">
    <location>
        <begin position="88"/>
        <end position="118"/>
    </location>
</feature>
<protein>
    <submittedName>
        <fullName evidence="2">Uncharacterized protein</fullName>
    </submittedName>
</protein>
<proteinExistence type="predicted"/>
<dbReference type="AlphaFoldDB" id="A0AAV4R777"/>
<evidence type="ECO:0000313" key="2">
    <source>
        <dbReference type="EMBL" id="GIY17803.1"/>
    </source>
</evidence>
<keyword evidence="3" id="KW-1185">Reference proteome</keyword>